<sequence length="77" mass="8415">MSPASGSGFTRLLAGGNSSICCRSITPTRDLEEIMRSSGLMDDVVRELQSKQRNIDRADRSSVALCSEDEDDVFMEA</sequence>
<dbReference type="AlphaFoldDB" id="A0A4Z2G9I9"/>
<keyword evidence="2" id="KW-1185">Reference proteome</keyword>
<dbReference type="EMBL" id="SRLO01000648">
    <property type="protein sequence ID" value="TNN49623.1"/>
    <property type="molecule type" value="Genomic_DNA"/>
</dbReference>
<proteinExistence type="predicted"/>
<dbReference type="Proteomes" id="UP000314294">
    <property type="component" value="Unassembled WGS sequence"/>
</dbReference>
<accession>A0A4Z2G9I9</accession>
<gene>
    <name evidence="1" type="ORF">EYF80_040181</name>
</gene>
<evidence type="ECO:0000313" key="2">
    <source>
        <dbReference type="Proteomes" id="UP000314294"/>
    </source>
</evidence>
<protein>
    <submittedName>
        <fullName evidence="1">Uncharacterized protein</fullName>
    </submittedName>
</protein>
<reference evidence="1 2" key="1">
    <citation type="submission" date="2019-03" db="EMBL/GenBank/DDBJ databases">
        <title>First draft genome of Liparis tanakae, snailfish: a comprehensive survey of snailfish specific genes.</title>
        <authorList>
            <person name="Kim W."/>
            <person name="Song I."/>
            <person name="Jeong J.-H."/>
            <person name="Kim D."/>
            <person name="Kim S."/>
            <person name="Ryu S."/>
            <person name="Song J.Y."/>
            <person name="Lee S.K."/>
        </authorList>
    </citation>
    <scope>NUCLEOTIDE SEQUENCE [LARGE SCALE GENOMIC DNA]</scope>
    <source>
        <tissue evidence="1">Muscle</tissue>
    </source>
</reference>
<organism evidence="1 2">
    <name type="scientific">Liparis tanakae</name>
    <name type="common">Tanaka's snailfish</name>
    <dbReference type="NCBI Taxonomy" id="230148"/>
    <lineage>
        <taxon>Eukaryota</taxon>
        <taxon>Metazoa</taxon>
        <taxon>Chordata</taxon>
        <taxon>Craniata</taxon>
        <taxon>Vertebrata</taxon>
        <taxon>Euteleostomi</taxon>
        <taxon>Actinopterygii</taxon>
        <taxon>Neopterygii</taxon>
        <taxon>Teleostei</taxon>
        <taxon>Neoteleostei</taxon>
        <taxon>Acanthomorphata</taxon>
        <taxon>Eupercaria</taxon>
        <taxon>Perciformes</taxon>
        <taxon>Cottioidei</taxon>
        <taxon>Cottales</taxon>
        <taxon>Liparidae</taxon>
        <taxon>Liparis</taxon>
    </lineage>
</organism>
<comment type="caution">
    <text evidence="1">The sequence shown here is derived from an EMBL/GenBank/DDBJ whole genome shotgun (WGS) entry which is preliminary data.</text>
</comment>
<name>A0A4Z2G9I9_9TELE</name>
<evidence type="ECO:0000313" key="1">
    <source>
        <dbReference type="EMBL" id="TNN49623.1"/>
    </source>
</evidence>